<keyword evidence="4" id="KW-0967">Endosome</keyword>
<evidence type="ECO:0000313" key="14">
    <source>
        <dbReference type="RefSeq" id="XP_041420764.1"/>
    </source>
</evidence>
<evidence type="ECO:0000256" key="8">
    <source>
        <dbReference type="PROSITE-ProRule" id="PRU00740"/>
    </source>
</evidence>
<dbReference type="GeneID" id="108718085"/>
<keyword evidence="5 10" id="KW-1133">Transmembrane helix</keyword>
<accession>A0A8J1KWX3</accession>
<dbReference type="PANTHER" id="PTHR11506:SF2">
    <property type="entry name" value="MACROSIALIN"/>
    <property type="match status" value="1"/>
</dbReference>
<keyword evidence="8" id="KW-1015">Disulfide bond</keyword>
<proteinExistence type="inferred from homology"/>
<dbReference type="GO" id="GO:0005886">
    <property type="term" value="C:plasma membrane"/>
    <property type="evidence" value="ECO:0000318"/>
    <property type="project" value="GO_Central"/>
</dbReference>
<dbReference type="OrthoDB" id="9428839at2759"/>
<evidence type="ECO:0000256" key="6">
    <source>
        <dbReference type="ARBA" id="ARBA00023136"/>
    </source>
</evidence>
<protein>
    <submittedName>
        <fullName evidence="14">Lysosome-associated membrane glycoprotein 3 isoform X1</fullName>
    </submittedName>
</protein>
<dbReference type="GO" id="GO:0072594">
    <property type="term" value="P:establishment of protein localization to organelle"/>
    <property type="evidence" value="ECO:0000318"/>
    <property type="project" value="GO_Central"/>
</dbReference>
<evidence type="ECO:0000256" key="4">
    <source>
        <dbReference type="ARBA" id="ARBA00022753"/>
    </source>
</evidence>
<dbReference type="RefSeq" id="XP_041420764.1">
    <property type="nucleotide sequence ID" value="XM_041564830.1"/>
</dbReference>
<feature type="chain" id="PRO_5035172437" evidence="11">
    <location>
        <begin position="25"/>
        <end position="349"/>
    </location>
</feature>
<evidence type="ECO:0000259" key="12">
    <source>
        <dbReference type="Pfam" id="PF01299"/>
    </source>
</evidence>
<feature type="region of interest" description="Disordered" evidence="9">
    <location>
        <begin position="37"/>
        <end position="162"/>
    </location>
</feature>
<dbReference type="AlphaFoldDB" id="A0A8J1KWX3"/>
<evidence type="ECO:0000256" key="5">
    <source>
        <dbReference type="ARBA" id="ARBA00022989"/>
    </source>
</evidence>
<name>A0A8J1KWX3_XENLA</name>
<dbReference type="Proteomes" id="UP000186698">
    <property type="component" value="Chromosome 5S"/>
</dbReference>
<evidence type="ECO:0000256" key="3">
    <source>
        <dbReference type="ARBA" id="ARBA00022729"/>
    </source>
</evidence>
<dbReference type="PRINTS" id="PR00336">
    <property type="entry name" value="LYSASSOCTDMP"/>
</dbReference>
<feature type="transmembrane region" description="Helical" evidence="10">
    <location>
        <begin position="315"/>
        <end position="338"/>
    </location>
</feature>
<dbReference type="Gene3D" id="2.40.160.110">
    <property type="match status" value="1"/>
</dbReference>
<dbReference type="PROSITE" id="PS51407">
    <property type="entry name" value="LAMP_3"/>
    <property type="match status" value="1"/>
</dbReference>
<comment type="subcellular location">
    <subcellularLocation>
        <location evidence="1">Endosome membrane</location>
        <topology evidence="1">Single-pass type I membrane protein</topology>
    </subcellularLocation>
    <subcellularLocation>
        <location evidence="8">Lysosome membrane</location>
        <topology evidence="8">Single-pass type I membrane protein</topology>
    </subcellularLocation>
</comment>
<keyword evidence="2 8" id="KW-0812">Transmembrane</keyword>
<dbReference type="InterPro" id="IPR048528">
    <property type="entry name" value="Lamp2-like_luminal"/>
</dbReference>
<dbReference type="Pfam" id="PF01299">
    <property type="entry name" value="Lamp2-like_luminal"/>
    <property type="match status" value="1"/>
</dbReference>
<feature type="compositionally biased region" description="Low complexity" evidence="9">
    <location>
        <begin position="38"/>
        <end position="150"/>
    </location>
</feature>
<keyword evidence="13" id="KW-1185">Reference proteome</keyword>
<evidence type="ECO:0000256" key="1">
    <source>
        <dbReference type="ARBA" id="ARBA00004530"/>
    </source>
</evidence>
<dbReference type="InterPro" id="IPR002000">
    <property type="entry name" value="Lysosome-assoc_membr_glycop"/>
</dbReference>
<sequence length="349" mass="37478">MDRLSLFRTILLVYGLVCINDAYSEKTLKINIQASPKTTTPASNATTTPATTNTTTPASNATTTPATTNTTTPASNATTTPATTNTTTPASNATTTPATTNTTTPASNATTTPATTNTTTPASNATTTHATTNTTTAASSTTTIHSTPTPTLEPKPSPPETGNYIVGNEQEVCIKAMMGLELELTNSSKTQQYFNIIPTKTGFNGTCAKSTANLNLTFANGFINFVFTQDEHYYYLDGVNVSFLTQSESWRGTASNQKLLQTEKGYSVKCKNTPKIQLGDTINLVMTNVTLQAFNIKDKDFGKEKECYPDRSHKLIPLAVTLAVVGLIIIILLVVFISRRQRNLGYQRI</sequence>
<evidence type="ECO:0000256" key="11">
    <source>
        <dbReference type="SAM" id="SignalP"/>
    </source>
</evidence>
<organism evidence="13 14">
    <name type="scientific">Xenopus laevis</name>
    <name type="common">African clawed frog</name>
    <dbReference type="NCBI Taxonomy" id="8355"/>
    <lineage>
        <taxon>Eukaryota</taxon>
        <taxon>Metazoa</taxon>
        <taxon>Chordata</taxon>
        <taxon>Craniata</taxon>
        <taxon>Vertebrata</taxon>
        <taxon>Euteleostomi</taxon>
        <taxon>Amphibia</taxon>
        <taxon>Batrachia</taxon>
        <taxon>Anura</taxon>
        <taxon>Pipoidea</taxon>
        <taxon>Pipidae</taxon>
        <taxon>Xenopodinae</taxon>
        <taxon>Xenopus</taxon>
        <taxon>Xenopus</taxon>
    </lineage>
</organism>
<feature type="disulfide bond" evidence="8">
    <location>
        <begin position="270"/>
        <end position="307"/>
    </location>
</feature>
<keyword evidence="6 8" id="KW-0472">Membrane</keyword>
<evidence type="ECO:0000256" key="2">
    <source>
        <dbReference type="ARBA" id="ARBA00022692"/>
    </source>
</evidence>
<evidence type="ECO:0000313" key="13">
    <source>
        <dbReference type="Proteomes" id="UP000186698"/>
    </source>
</evidence>
<feature type="signal peptide" evidence="11">
    <location>
        <begin position="1"/>
        <end position="24"/>
    </location>
</feature>
<keyword evidence="8" id="KW-0458">Lysosome</keyword>
<evidence type="ECO:0000256" key="7">
    <source>
        <dbReference type="ARBA" id="ARBA00023180"/>
    </source>
</evidence>
<keyword evidence="7" id="KW-0325">Glycoprotein</keyword>
<evidence type="ECO:0000256" key="10">
    <source>
        <dbReference type="SAM" id="Phobius"/>
    </source>
</evidence>
<evidence type="ECO:0000256" key="9">
    <source>
        <dbReference type="SAM" id="MobiDB-lite"/>
    </source>
</evidence>
<feature type="domain" description="Lysosome-associated membrane glycoprotein 2-like luminal" evidence="12">
    <location>
        <begin position="159"/>
        <end position="297"/>
    </location>
</feature>
<reference evidence="14" key="1">
    <citation type="submission" date="2025-08" db="UniProtKB">
        <authorList>
            <consortium name="RefSeq"/>
        </authorList>
    </citation>
    <scope>IDENTIFICATION</scope>
    <source>
        <strain evidence="14">J_2021</strain>
        <tissue evidence="14">Erythrocytes</tissue>
    </source>
</reference>
<dbReference type="GO" id="GO:0031902">
    <property type="term" value="C:late endosome membrane"/>
    <property type="evidence" value="ECO:0000318"/>
    <property type="project" value="GO_Central"/>
</dbReference>
<gene>
    <name evidence="14" type="primary">LOC108718085</name>
</gene>
<comment type="caution">
    <text evidence="8">Lacks conserved residue(s) required for the propagation of feature annotation.</text>
</comment>
<keyword evidence="3 11" id="KW-0732">Signal</keyword>
<dbReference type="GO" id="GO:0005765">
    <property type="term" value="C:lysosomal membrane"/>
    <property type="evidence" value="ECO:0000318"/>
    <property type="project" value="GO_Central"/>
</dbReference>
<dbReference type="PANTHER" id="PTHR11506">
    <property type="entry name" value="LYSOSOME-ASSOCIATED MEMBRANE GLYCOPROTEIN"/>
    <property type="match status" value="1"/>
</dbReference>
<comment type="similarity">
    <text evidence="8">Belongs to the LAMP family.</text>
</comment>